<accession>A0A835JB77</accession>
<dbReference type="Proteomes" id="UP000657918">
    <property type="component" value="Chromosome 16"/>
</dbReference>
<evidence type="ECO:0000313" key="2">
    <source>
        <dbReference type="Proteomes" id="UP000657918"/>
    </source>
</evidence>
<evidence type="ECO:0000313" key="1">
    <source>
        <dbReference type="EMBL" id="KAF9666206.1"/>
    </source>
</evidence>
<comment type="caution">
    <text evidence="1">The sequence shown here is derived from an EMBL/GenBank/DDBJ whole genome shotgun (WGS) entry which is preliminary data.</text>
</comment>
<sequence length="75" mass="8277">MAIASYLAVTIIACKRNNEQERNGESIHGICKWMLYFFHALLLVSDGEIGSFVAKNSETHGGLGLFRSSSSIKEE</sequence>
<dbReference type="EMBL" id="JADGMS010000016">
    <property type="protein sequence ID" value="KAF9666206.1"/>
    <property type="molecule type" value="Genomic_DNA"/>
</dbReference>
<dbReference type="AlphaFoldDB" id="A0A835JB77"/>
<protein>
    <submittedName>
        <fullName evidence="1">Uncharacterized protein</fullName>
    </submittedName>
</protein>
<reference evidence="1 2" key="1">
    <citation type="submission" date="2020-10" db="EMBL/GenBank/DDBJ databases">
        <title>Plant Genome Project.</title>
        <authorList>
            <person name="Zhang R.-G."/>
        </authorList>
    </citation>
    <scope>NUCLEOTIDE SEQUENCE [LARGE SCALE GENOMIC DNA]</scope>
    <source>
        <strain evidence="1">FAFU-HL-1</strain>
        <tissue evidence="1">Leaf</tissue>
    </source>
</reference>
<organism evidence="1 2">
    <name type="scientific">Salix dunnii</name>
    <dbReference type="NCBI Taxonomy" id="1413687"/>
    <lineage>
        <taxon>Eukaryota</taxon>
        <taxon>Viridiplantae</taxon>
        <taxon>Streptophyta</taxon>
        <taxon>Embryophyta</taxon>
        <taxon>Tracheophyta</taxon>
        <taxon>Spermatophyta</taxon>
        <taxon>Magnoliopsida</taxon>
        <taxon>eudicotyledons</taxon>
        <taxon>Gunneridae</taxon>
        <taxon>Pentapetalae</taxon>
        <taxon>rosids</taxon>
        <taxon>fabids</taxon>
        <taxon>Malpighiales</taxon>
        <taxon>Salicaceae</taxon>
        <taxon>Saliceae</taxon>
        <taxon>Salix</taxon>
    </lineage>
</organism>
<name>A0A835JB77_9ROSI</name>
<proteinExistence type="predicted"/>
<keyword evidence="2" id="KW-1185">Reference proteome</keyword>
<gene>
    <name evidence="1" type="ORF">SADUNF_Sadunf16G0205300</name>
</gene>